<feature type="region of interest" description="Disordered" evidence="1">
    <location>
        <begin position="1"/>
        <end position="40"/>
    </location>
</feature>
<evidence type="ECO:0000313" key="3">
    <source>
        <dbReference type="Proteomes" id="UP000387223"/>
    </source>
</evidence>
<evidence type="ECO:0000256" key="1">
    <source>
        <dbReference type="SAM" id="MobiDB-lite"/>
    </source>
</evidence>
<sequence>MPIQAPETPSATSTSGPRQQAEAKRPAIPPAAKGTRPDLEFGITLTPFMVSFDEIRLLP</sequence>
<proteinExistence type="predicted"/>
<accession>A0A5M3PZN3</accession>
<feature type="compositionally biased region" description="Polar residues" evidence="1">
    <location>
        <begin position="7"/>
        <end position="18"/>
    </location>
</feature>
<name>A0A5M3PZN3_9GAMM</name>
<organism evidence="2 3">
    <name type="scientific">Marinobacter salsuginis</name>
    <dbReference type="NCBI Taxonomy" id="418719"/>
    <lineage>
        <taxon>Bacteria</taxon>
        <taxon>Pseudomonadati</taxon>
        <taxon>Pseudomonadota</taxon>
        <taxon>Gammaproteobacteria</taxon>
        <taxon>Pseudomonadales</taxon>
        <taxon>Marinobacteraceae</taxon>
        <taxon>Marinobacter</taxon>
    </lineage>
</organism>
<dbReference type="AlphaFoldDB" id="A0A5M3PZN3"/>
<dbReference type="Proteomes" id="UP000387223">
    <property type="component" value="Unassembled WGS sequence"/>
</dbReference>
<evidence type="ECO:0000313" key="2">
    <source>
        <dbReference type="EMBL" id="GBO88282.1"/>
    </source>
</evidence>
<reference evidence="2 3" key="1">
    <citation type="journal article" date="2019" name="J. Gen. Appl. Microbiol.">
        <title>Aerobic degradation of cis-dichloroethene by the marine bacterium Marinobacter salsuginis strain 5N-3.</title>
        <authorList>
            <person name="Inoue Y."/>
            <person name="Fukunaga Y."/>
            <person name="Katsumata H."/>
            <person name="Ohji S."/>
            <person name="Hosoyama A."/>
            <person name="Mori K."/>
            <person name="Ando K."/>
        </authorList>
    </citation>
    <scope>NUCLEOTIDE SEQUENCE [LARGE SCALE GENOMIC DNA]</scope>
    <source>
        <strain evidence="2 3">NBRC 109114</strain>
    </source>
</reference>
<dbReference type="EMBL" id="BGZI01000011">
    <property type="protein sequence ID" value="GBO88282.1"/>
    <property type="molecule type" value="Genomic_DNA"/>
</dbReference>
<comment type="caution">
    <text evidence="2">The sequence shown here is derived from an EMBL/GenBank/DDBJ whole genome shotgun (WGS) entry which is preliminary data.</text>
</comment>
<protein>
    <submittedName>
        <fullName evidence="2">Uncharacterized protein</fullName>
    </submittedName>
</protein>
<gene>
    <name evidence="2" type="ORF">MSSD14B_19500</name>
</gene>